<gene>
    <name evidence="10" type="ORF">NEMVEDRAFT_v1g248456</name>
</gene>
<evidence type="ECO:0000256" key="7">
    <source>
        <dbReference type="SAM" id="Coils"/>
    </source>
</evidence>
<feature type="coiled-coil region" evidence="7">
    <location>
        <begin position="775"/>
        <end position="881"/>
    </location>
</feature>
<evidence type="ECO:0000256" key="2">
    <source>
        <dbReference type="ARBA" id="ARBA00022490"/>
    </source>
</evidence>
<dbReference type="EMBL" id="DS470076">
    <property type="protein sequence ID" value="EDO30311.1"/>
    <property type="molecule type" value="Genomic_DNA"/>
</dbReference>
<dbReference type="InterPro" id="IPR036859">
    <property type="entry name" value="CAP-Gly_dom_sf"/>
</dbReference>
<dbReference type="GO" id="GO:0005819">
    <property type="term" value="C:spindle"/>
    <property type="evidence" value="ECO:0007669"/>
    <property type="project" value="UniProtKB-SubCell"/>
</dbReference>
<evidence type="ECO:0000256" key="1">
    <source>
        <dbReference type="ARBA" id="ARBA00004186"/>
    </source>
</evidence>
<accession>A7T153</accession>
<name>A7T153_NEMVE</name>
<keyword evidence="5 7" id="KW-0175">Coiled coil</keyword>
<dbReference type="SUPFAM" id="SSF74924">
    <property type="entry name" value="Cap-Gly domain"/>
    <property type="match status" value="1"/>
</dbReference>
<evidence type="ECO:0000256" key="5">
    <source>
        <dbReference type="ARBA" id="ARBA00023054"/>
    </source>
</evidence>
<feature type="region of interest" description="Disordered" evidence="8">
    <location>
        <begin position="608"/>
        <end position="633"/>
    </location>
</feature>
<feature type="domain" description="CAP-Gly" evidence="9">
    <location>
        <begin position="1212"/>
        <end position="1254"/>
    </location>
</feature>
<feature type="compositionally biased region" description="Polar residues" evidence="8">
    <location>
        <begin position="494"/>
        <end position="507"/>
    </location>
</feature>
<dbReference type="GO" id="GO:0005874">
    <property type="term" value="C:microtubule"/>
    <property type="evidence" value="ECO:0007669"/>
    <property type="project" value="UniProtKB-KW"/>
</dbReference>
<evidence type="ECO:0000256" key="4">
    <source>
        <dbReference type="ARBA" id="ARBA00023017"/>
    </source>
</evidence>
<dbReference type="OMA" id="HQTSIPP"/>
<feature type="compositionally biased region" description="Basic and acidic residues" evidence="8">
    <location>
        <begin position="911"/>
        <end position="923"/>
    </location>
</feature>
<feature type="compositionally biased region" description="Basic and acidic residues" evidence="8">
    <location>
        <begin position="152"/>
        <end position="165"/>
    </location>
</feature>
<organism evidence="10 11">
    <name type="scientific">Nematostella vectensis</name>
    <name type="common">Starlet sea anemone</name>
    <dbReference type="NCBI Taxonomy" id="45351"/>
    <lineage>
        <taxon>Eukaryota</taxon>
        <taxon>Metazoa</taxon>
        <taxon>Cnidaria</taxon>
        <taxon>Anthozoa</taxon>
        <taxon>Hexacorallia</taxon>
        <taxon>Actiniaria</taxon>
        <taxon>Edwardsiidae</taxon>
        <taxon>Nematostella</taxon>
    </lineage>
</organism>
<evidence type="ECO:0000256" key="3">
    <source>
        <dbReference type="ARBA" id="ARBA00022701"/>
    </source>
</evidence>
<feature type="region of interest" description="Disordered" evidence="8">
    <location>
        <begin position="417"/>
        <end position="589"/>
    </location>
</feature>
<evidence type="ECO:0000256" key="8">
    <source>
        <dbReference type="SAM" id="MobiDB-lite"/>
    </source>
</evidence>
<evidence type="ECO:0000256" key="6">
    <source>
        <dbReference type="ARBA" id="ARBA00023212"/>
    </source>
</evidence>
<evidence type="ECO:0000313" key="11">
    <source>
        <dbReference type="Proteomes" id="UP000001593"/>
    </source>
</evidence>
<feature type="region of interest" description="Disordered" evidence="8">
    <location>
        <begin position="364"/>
        <end position="402"/>
    </location>
</feature>
<dbReference type="STRING" id="45351.A7T153"/>
<dbReference type="HOGENOM" id="CLU_264661_0_0_1"/>
<dbReference type="Pfam" id="PF01302">
    <property type="entry name" value="CAP_GLY"/>
    <property type="match status" value="1"/>
</dbReference>
<keyword evidence="2" id="KW-0963">Cytoplasm</keyword>
<evidence type="ECO:0000313" key="10">
    <source>
        <dbReference type="EMBL" id="EDO30311.1"/>
    </source>
</evidence>
<feature type="compositionally biased region" description="Polar residues" evidence="8">
    <location>
        <begin position="233"/>
        <end position="258"/>
    </location>
</feature>
<keyword evidence="3" id="KW-0493">Microtubule</keyword>
<feature type="region of interest" description="Disordered" evidence="8">
    <location>
        <begin position="666"/>
        <end position="773"/>
    </location>
</feature>
<feature type="compositionally biased region" description="Low complexity" evidence="8">
    <location>
        <begin position="1000"/>
        <end position="1009"/>
    </location>
</feature>
<feature type="compositionally biased region" description="Polar residues" evidence="8">
    <location>
        <begin position="698"/>
        <end position="707"/>
    </location>
</feature>
<dbReference type="SMART" id="SM01052">
    <property type="entry name" value="CAP_GLY"/>
    <property type="match status" value="1"/>
</dbReference>
<sequence>MLCPLCLQDVGEVNELEFHYLASCPEYKKGGRTSEDIDNDVLVRFRWATMRQCTPKQVHFISSLAGSVALRWNAVEGMFESSLQYVPLGSHMGQLAVGDDLLPTSEILITPHSDVVYIFTADEPENSDHSVTSNPPMDENVKYMQQNGDDDKDIHGDDESCHDAVGKPNEAADLSPLYKELLHYQEDQVNKRINHAVNQDDDQSHGAICVLICDGRVDEVSDNERRIHKVRSPTYSRDQSNETSPLSSRNSSPTQDNRLSVDRGDSFSEYSSGSEVEDQNTAGQKLIDQNACLSRQSRESGPTSLKTDRDKIIGAERALAEDPLPDESFSHNGTFLTSDLQMVENTSVCNNATSPRSIHAETLFADPVPSPPQGSRGSRGSHSPARSLSERGSLADGEGPTPVDFCSLPRKLSASGTVLAPRPTLPSAKTLFADPVPSPPQGSRGSRGSHSPARSLSERGSLADGEDPTPVDFCSLPRKLSASGTVLAPRPTLPSGSKSHQSPSASITERARSAVSPRLPSVASGKISSAPTPPTPRSTVSDRTGSATSSPRPALALSDRASDESYPPSSPPFHLPSMELPAGGHEHLPSMELPAGGHEHLPSMELPAGGHEVSAFPPSIPPSAPNSVSSSQSVCSTPLLVTGVVSLRDTLPFEVRRSHEEGVARVIPGSAVGESGRSSRSSSSPPSAYSAEQERPTTSRPSHTSATEYYPDRQAPGHRTPDRHTHNNHAPESYPAAQHTPEHLTNTRNTPDHTHVGDSEGTSPQYTLTKVSPEMEALVRERNDLARELRQRTEAYEAELRRLRAQNDDLNQQVITLQALTLDDTERERLRDLEETVSALRVTLQEKEAEITQLQQRCQELDKSNQELQDEEASLRTVSQLTVRDLNTINQQLQAEVSYHGNNVNQQRQAEITDVRRKSRESSPRGTSSSDEISQLSKALGEVARLKEEKRRLQHEYDKIKNELETTKAQNLLRQLRLSKGDETRPKALPSGVVRHDKTSSSGVGSSHYSWSDNNYDSAFKVGSTNPHDFTDIYKSRHVTSHRLYRSSLGDDSHYSDNSDILESHRPYRDRFRTLSSESSSSSLLDYDPAIYRSAAFSGRGEPDKRRYRSYQRGMGSLTNLYEASNANSKASHQKSATTIPRHVEFDTSLSSYTSDTSVTTPCKKNGIGRNTGTFFTKPFAPNSPQDIQLGMRVLVTRTRGNVGRGVVKYVGSLPDRTDTYIGVELDSGEGKHDGSFGGKRFFRCKPNRGIFVSYNKVVMCYG</sequence>
<feature type="compositionally biased region" description="Polar residues" evidence="8">
    <location>
        <begin position="291"/>
        <end position="305"/>
    </location>
</feature>
<feature type="compositionally biased region" description="Low complexity" evidence="8">
    <location>
        <begin position="441"/>
        <end position="455"/>
    </location>
</feature>
<comment type="subcellular location">
    <subcellularLocation>
        <location evidence="1">Cytoplasm</location>
        <location evidence="1">Cytoskeleton</location>
        <location evidence="1">Spindle</location>
    </subcellularLocation>
</comment>
<dbReference type="PROSITE" id="PS50245">
    <property type="entry name" value="CAP_GLY_2"/>
    <property type="match status" value="1"/>
</dbReference>
<feature type="region of interest" description="Disordered" evidence="8">
    <location>
        <begin position="145"/>
        <end position="170"/>
    </location>
</feature>
<dbReference type="AlphaFoldDB" id="A7T153"/>
<feature type="region of interest" description="Disordered" evidence="8">
    <location>
        <begin position="976"/>
        <end position="1009"/>
    </location>
</feature>
<feature type="region of interest" description="Disordered" evidence="8">
    <location>
        <begin position="224"/>
        <end position="311"/>
    </location>
</feature>
<keyword evidence="11" id="KW-1185">Reference proteome</keyword>
<dbReference type="PANTHER" id="PTHR18916">
    <property type="entry name" value="DYNACTIN 1-RELATED MICROTUBULE-BINDING"/>
    <property type="match status" value="1"/>
</dbReference>
<evidence type="ECO:0000259" key="9">
    <source>
        <dbReference type="PROSITE" id="PS50245"/>
    </source>
</evidence>
<feature type="compositionally biased region" description="Low complexity" evidence="8">
    <location>
        <begin position="373"/>
        <end position="387"/>
    </location>
</feature>
<feature type="compositionally biased region" description="Polar residues" evidence="8">
    <location>
        <begin position="268"/>
        <end position="283"/>
    </location>
</feature>
<dbReference type="eggNOG" id="KOG4568">
    <property type="taxonomic scope" value="Eukaryota"/>
</dbReference>
<proteinExistence type="predicted"/>
<feature type="region of interest" description="Disordered" evidence="8">
    <location>
        <begin position="900"/>
        <end position="935"/>
    </location>
</feature>
<keyword evidence="4" id="KW-0243">Dynein</keyword>
<dbReference type="InParanoid" id="A7T153"/>
<keyword evidence="6" id="KW-0206">Cytoskeleton</keyword>
<protein>
    <recommendedName>
        <fullName evidence="9">CAP-Gly domain-containing protein</fullName>
    </recommendedName>
</protein>
<reference evidence="10 11" key="1">
    <citation type="journal article" date="2007" name="Science">
        <title>Sea anemone genome reveals ancestral eumetazoan gene repertoire and genomic organization.</title>
        <authorList>
            <person name="Putnam N.H."/>
            <person name="Srivastava M."/>
            <person name="Hellsten U."/>
            <person name="Dirks B."/>
            <person name="Chapman J."/>
            <person name="Salamov A."/>
            <person name="Terry A."/>
            <person name="Shapiro H."/>
            <person name="Lindquist E."/>
            <person name="Kapitonov V.V."/>
            <person name="Jurka J."/>
            <person name="Genikhovich G."/>
            <person name="Grigoriev I.V."/>
            <person name="Lucas S.M."/>
            <person name="Steele R.E."/>
            <person name="Finnerty J.R."/>
            <person name="Technau U."/>
            <person name="Martindale M.Q."/>
            <person name="Rokhsar D.S."/>
        </authorList>
    </citation>
    <scope>NUCLEOTIDE SEQUENCE [LARGE SCALE GENOMIC DNA]</scope>
    <source>
        <strain evidence="11">CH2 X CH6</strain>
    </source>
</reference>
<feature type="compositionally biased region" description="Low complexity" evidence="8">
    <location>
        <begin position="673"/>
        <end position="691"/>
    </location>
</feature>
<dbReference type="Proteomes" id="UP000001593">
    <property type="component" value="Unassembled WGS sequence"/>
</dbReference>
<feature type="compositionally biased region" description="Polar residues" evidence="8">
    <location>
        <begin position="900"/>
        <end position="910"/>
    </location>
</feature>
<dbReference type="GO" id="GO:0030286">
    <property type="term" value="C:dynein complex"/>
    <property type="evidence" value="ECO:0007669"/>
    <property type="project" value="UniProtKB-KW"/>
</dbReference>
<dbReference type="PANTHER" id="PTHR18916:SF6">
    <property type="entry name" value="DYNACTIN SUBUNIT 1"/>
    <property type="match status" value="1"/>
</dbReference>
<dbReference type="InterPro" id="IPR000938">
    <property type="entry name" value="CAP-Gly_domain"/>
</dbReference>
<dbReference type="Gene3D" id="2.30.30.190">
    <property type="entry name" value="CAP Gly-rich-like domain"/>
    <property type="match status" value="1"/>
</dbReference>
<feature type="compositionally biased region" description="Polar residues" evidence="8">
    <location>
        <begin position="760"/>
        <end position="770"/>
    </location>
</feature>
<feature type="coiled-coil region" evidence="7">
    <location>
        <begin position="936"/>
        <end position="970"/>
    </location>
</feature>